<name>A0A3D8L6L4_9BACT</name>
<dbReference type="OrthoDB" id="175569at768503"/>
<sequence length="244" mass="28489">MAEKINKKDYPLVLLKAVQKMHEDVRAFVEENISVVEITRETDFEIDITDVDTESNFKFLISNPKYANQNVSILVVYSPESIESTAPRRFNIIDKSLLEHLTYWVKLVRSYDNIRTTKEEKVLREYEEEFFDKFEIIDEDADVKPYNLEIQLAFDKFLTHTIKVLEEDKEENQPLIDEATDFKENLTKLTKKETIRRLSKLFAKVRQKSLSLVNKIFEEAKKEGLKRLIGGGFDSIGGLLESVI</sequence>
<keyword evidence="2" id="KW-1185">Reference proteome</keyword>
<protein>
    <submittedName>
        <fullName evidence="1">Uncharacterized protein</fullName>
    </submittedName>
</protein>
<comment type="caution">
    <text evidence="1">The sequence shown here is derived from an EMBL/GenBank/DDBJ whole genome shotgun (WGS) entry which is preliminary data.</text>
</comment>
<accession>A0A3D8L6L4</accession>
<organism evidence="1 2">
    <name type="scientific">Pontibacter diazotrophicus</name>
    <dbReference type="NCBI Taxonomy" id="1400979"/>
    <lineage>
        <taxon>Bacteria</taxon>
        <taxon>Pseudomonadati</taxon>
        <taxon>Bacteroidota</taxon>
        <taxon>Cytophagia</taxon>
        <taxon>Cytophagales</taxon>
        <taxon>Hymenobacteraceae</taxon>
        <taxon>Pontibacter</taxon>
    </lineage>
</organism>
<reference evidence="2" key="1">
    <citation type="submission" date="2018-08" db="EMBL/GenBank/DDBJ databases">
        <authorList>
            <person name="Liu Z.-W."/>
            <person name="Du Z.-J."/>
        </authorList>
    </citation>
    <scope>NUCLEOTIDE SEQUENCE [LARGE SCALE GENOMIC DNA]</scope>
    <source>
        <strain evidence="2">H4X</strain>
    </source>
</reference>
<dbReference type="Proteomes" id="UP000256708">
    <property type="component" value="Unassembled WGS sequence"/>
</dbReference>
<dbReference type="EMBL" id="QRGR01000030">
    <property type="protein sequence ID" value="RDV13038.1"/>
    <property type="molecule type" value="Genomic_DNA"/>
</dbReference>
<proteinExistence type="predicted"/>
<gene>
    <name evidence="1" type="ORF">DXT99_21930</name>
</gene>
<evidence type="ECO:0000313" key="1">
    <source>
        <dbReference type="EMBL" id="RDV13038.1"/>
    </source>
</evidence>
<dbReference type="RefSeq" id="WP_115567735.1">
    <property type="nucleotide sequence ID" value="NZ_QRGR01000030.1"/>
</dbReference>
<dbReference type="AlphaFoldDB" id="A0A3D8L6L4"/>
<evidence type="ECO:0000313" key="2">
    <source>
        <dbReference type="Proteomes" id="UP000256708"/>
    </source>
</evidence>